<evidence type="ECO:0000256" key="2">
    <source>
        <dbReference type="ARBA" id="ARBA00006357"/>
    </source>
</evidence>
<comment type="similarity">
    <text evidence="2">Belongs to the REXO1/REXO3 family.</text>
</comment>
<keyword evidence="3" id="KW-0540">Nuclease</keyword>
<dbReference type="InterPro" id="IPR047021">
    <property type="entry name" value="REXO1/3/4-like"/>
</dbReference>
<keyword evidence="10" id="KW-1185">Reference proteome</keyword>
<keyword evidence="5" id="KW-0269">Exonuclease</keyword>
<protein>
    <recommendedName>
        <fullName evidence="8">Exonuclease domain-containing protein</fullName>
    </recommendedName>
</protein>
<feature type="compositionally biased region" description="Basic and acidic residues" evidence="7">
    <location>
        <begin position="244"/>
        <end position="257"/>
    </location>
</feature>
<comment type="caution">
    <text evidence="9">The sequence shown here is derived from an EMBL/GenBank/DDBJ whole genome shotgun (WGS) entry which is preliminary data.</text>
</comment>
<comment type="subcellular location">
    <subcellularLocation>
        <location evidence="1">Nucleus</location>
    </subcellularLocation>
</comment>
<dbReference type="Proteomes" id="UP001583280">
    <property type="component" value="Unassembled WGS sequence"/>
</dbReference>
<evidence type="ECO:0000256" key="3">
    <source>
        <dbReference type="ARBA" id="ARBA00022722"/>
    </source>
</evidence>
<organism evidence="9 10">
    <name type="scientific">Ceratocystis pirilliformis</name>
    <dbReference type="NCBI Taxonomy" id="259994"/>
    <lineage>
        <taxon>Eukaryota</taxon>
        <taxon>Fungi</taxon>
        <taxon>Dikarya</taxon>
        <taxon>Ascomycota</taxon>
        <taxon>Pezizomycotina</taxon>
        <taxon>Sordariomycetes</taxon>
        <taxon>Hypocreomycetidae</taxon>
        <taxon>Microascales</taxon>
        <taxon>Ceratocystidaceae</taxon>
        <taxon>Ceratocystis</taxon>
    </lineage>
</organism>
<evidence type="ECO:0000259" key="8">
    <source>
        <dbReference type="SMART" id="SM00479"/>
    </source>
</evidence>
<evidence type="ECO:0000256" key="6">
    <source>
        <dbReference type="ARBA" id="ARBA00023242"/>
    </source>
</evidence>
<feature type="region of interest" description="Disordered" evidence="7">
    <location>
        <begin position="30"/>
        <end position="97"/>
    </location>
</feature>
<dbReference type="SMART" id="SM00479">
    <property type="entry name" value="EXOIII"/>
    <property type="match status" value="1"/>
</dbReference>
<dbReference type="CDD" id="cd06145">
    <property type="entry name" value="REX1_like"/>
    <property type="match status" value="1"/>
</dbReference>
<sequence>MGKKQRKQANASMSLALQQAAISRDVVVAAPKSGAPASSVSSIESERSSLKRSAPHDNEDSDNEAELRDKPANSNNDSWAMASNKRKKLKVPSTKSSNYPSIQLLKNSRLQSKVSLDAWRDLILYVFADGVAPQWVSISNRSHIRKFVTVMVPGLEEAMFRANVDYRVFDEALAGEKEALASGAKVSNPDDYMPQRMNKDTLHPTLAPLADMFDLLWPVRAPGDDRYSKLHSPTGTFLSAPKPKGKDDKSNNGKKDVWRNERTRITDFIATEEELAENDYVVHPVLLSDPAEAAAFKLKDGWVMTPITSLDESEVPEGEIENGSITAGREILAIDCEMVMTGPTEMALARISVVSWGGDVVLDELVKPSKPITDYVTQYSGMTPAKLDAVTTTLADIQAKLLDLLTPRTILIGHSLDSDFRALRLCHPFIVDTSLIFPHPRGPPIKQSLRYVTQKYLNREIQKGGASGHNSIEDAKACLDLARLKCEKGKSWGLPEGGGENLFSRLARTGTTYKAQGGAAALGGKTTGKTSAMIDWGNNTKGPGSRATHHIGCRSDDEVVAGIQRAVEGDTDGAIIPGGGVDFVWARMRELEAFRGWWNNARDAAAGLIPEFGPLPETSPYDSPLQAQLAALVERLQKIYATLPPCTGLMVYSGSGDPRELSKLQAMHTKWKKEYNMPGSKWDQLSVKWTDTEEQAMRREVRIARAGMGFITIK</sequence>
<dbReference type="InterPro" id="IPR036397">
    <property type="entry name" value="RNaseH_sf"/>
</dbReference>
<dbReference type="PANTHER" id="PTHR12801:SF115">
    <property type="entry name" value="FI18136P1-RELATED"/>
    <property type="match status" value="1"/>
</dbReference>
<feature type="domain" description="Exonuclease" evidence="8">
    <location>
        <begin position="330"/>
        <end position="491"/>
    </location>
</feature>
<feature type="region of interest" description="Disordered" evidence="7">
    <location>
        <begin position="227"/>
        <end position="257"/>
    </location>
</feature>
<feature type="compositionally biased region" description="Basic and acidic residues" evidence="7">
    <location>
        <begin position="44"/>
        <end position="58"/>
    </location>
</feature>
<gene>
    <name evidence="9" type="ORF">Cpir12675_004892</name>
</gene>
<dbReference type="InterPro" id="IPR034922">
    <property type="entry name" value="REX1-like_exo"/>
</dbReference>
<evidence type="ECO:0000256" key="5">
    <source>
        <dbReference type="ARBA" id="ARBA00022839"/>
    </source>
</evidence>
<keyword evidence="6" id="KW-0539">Nucleus</keyword>
<proteinExistence type="inferred from homology"/>
<evidence type="ECO:0000313" key="10">
    <source>
        <dbReference type="Proteomes" id="UP001583280"/>
    </source>
</evidence>
<dbReference type="PANTHER" id="PTHR12801">
    <property type="entry name" value="RNA EXONUCLEASE REXO1 / RECO3 FAMILY MEMBER-RELATED"/>
    <property type="match status" value="1"/>
</dbReference>
<evidence type="ECO:0000256" key="4">
    <source>
        <dbReference type="ARBA" id="ARBA00022801"/>
    </source>
</evidence>
<accession>A0ABR3YUX7</accession>
<dbReference type="InterPro" id="IPR012337">
    <property type="entry name" value="RNaseH-like_sf"/>
</dbReference>
<keyword evidence="4" id="KW-0378">Hydrolase</keyword>
<dbReference type="InterPro" id="IPR013520">
    <property type="entry name" value="Ribonucl_H"/>
</dbReference>
<evidence type="ECO:0000256" key="7">
    <source>
        <dbReference type="SAM" id="MobiDB-lite"/>
    </source>
</evidence>
<evidence type="ECO:0000313" key="9">
    <source>
        <dbReference type="EMBL" id="KAL1891583.1"/>
    </source>
</evidence>
<feature type="compositionally biased region" description="Low complexity" evidence="7">
    <location>
        <begin position="30"/>
        <end position="43"/>
    </location>
</feature>
<dbReference type="Gene3D" id="3.30.420.10">
    <property type="entry name" value="Ribonuclease H-like superfamily/Ribonuclease H"/>
    <property type="match status" value="1"/>
</dbReference>
<evidence type="ECO:0000256" key="1">
    <source>
        <dbReference type="ARBA" id="ARBA00004123"/>
    </source>
</evidence>
<dbReference type="SUPFAM" id="SSF53098">
    <property type="entry name" value="Ribonuclease H-like"/>
    <property type="match status" value="1"/>
</dbReference>
<dbReference type="Pfam" id="PF00929">
    <property type="entry name" value="RNase_T"/>
    <property type="match status" value="1"/>
</dbReference>
<name>A0ABR3YUX7_9PEZI</name>
<reference evidence="9 10" key="1">
    <citation type="journal article" date="2024" name="IMA Fungus">
        <title>IMA Genome - F19 : A genome assembly and annotation guide to empower mycologists, including annotated draft genome sequences of Ceratocystis pirilliformis, Diaporthe australafricana, Fusarium ophioides, Paecilomyces lecythidis, and Sporothrix stenoceras.</title>
        <authorList>
            <person name="Aylward J."/>
            <person name="Wilson A.M."/>
            <person name="Visagie C.M."/>
            <person name="Spraker J."/>
            <person name="Barnes I."/>
            <person name="Buitendag C."/>
            <person name="Ceriani C."/>
            <person name="Del Mar Angel L."/>
            <person name="du Plessis D."/>
            <person name="Fuchs T."/>
            <person name="Gasser K."/>
            <person name="Kramer D."/>
            <person name="Li W."/>
            <person name="Munsamy K."/>
            <person name="Piso A."/>
            <person name="Price J.L."/>
            <person name="Sonnekus B."/>
            <person name="Thomas C."/>
            <person name="van der Nest A."/>
            <person name="van Dijk A."/>
            <person name="van Heerden A."/>
            <person name="van Vuuren N."/>
            <person name="Yilmaz N."/>
            <person name="Duong T.A."/>
            <person name="van der Merwe N.A."/>
            <person name="Wingfield M.J."/>
            <person name="Wingfield B.D."/>
        </authorList>
    </citation>
    <scope>NUCLEOTIDE SEQUENCE [LARGE SCALE GENOMIC DNA]</scope>
    <source>
        <strain evidence="9 10">CMW 12675</strain>
    </source>
</reference>
<dbReference type="EMBL" id="JAWDJO010000150">
    <property type="protein sequence ID" value="KAL1891583.1"/>
    <property type="molecule type" value="Genomic_DNA"/>
</dbReference>